<dbReference type="CDD" id="cd06664">
    <property type="entry name" value="IscU_like"/>
    <property type="match status" value="1"/>
</dbReference>
<dbReference type="EMBL" id="AUZY01012713">
    <property type="protein sequence ID" value="EQD28229.1"/>
    <property type="molecule type" value="Genomic_DNA"/>
</dbReference>
<dbReference type="SUPFAM" id="SSF82649">
    <property type="entry name" value="SufE/NifU"/>
    <property type="match status" value="1"/>
</dbReference>
<dbReference type="PANTHER" id="PTHR10093">
    <property type="entry name" value="IRON-SULFUR CLUSTER ASSEMBLY ENZYME NIFU HOMOLOG"/>
    <property type="match status" value="1"/>
</dbReference>
<sequence>MAWDMYQERILDHYRRPRNFGRLESADLTGSESNPLCGDHITLELRLDSARERLEEVRFSGDGCAISMASASMLAQRIQGKPLTEVSQVRRTDVEAMLGIPLSPVRVKCALTPLKALAEALAGTRTPLTTSEAPGTETPGVGESPP</sequence>
<reference evidence="3" key="2">
    <citation type="journal article" date="2014" name="ISME J.">
        <title>Microbial stratification in low pH oxic and suboxic macroscopic growths along an acid mine drainage.</title>
        <authorList>
            <person name="Mendez-Garcia C."/>
            <person name="Mesa V."/>
            <person name="Sprenger R.R."/>
            <person name="Richter M."/>
            <person name="Diez M.S."/>
            <person name="Solano J."/>
            <person name="Bargiela R."/>
            <person name="Golyshina O.V."/>
            <person name="Manteca A."/>
            <person name="Ramos J.L."/>
            <person name="Gallego J.R."/>
            <person name="Llorente I."/>
            <person name="Martins Dos Santos V.A."/>
            <person name="Jensen O.N."/>
            <person name="Pelaez A.I."/>
            <person name="Sanchez J."/>
            <person name="Ferrer M."/>
        </authorList>
    </citation>
    <scope>NUCLEOTIDE SEQUENCE</scope>
</reference>
<gene>
    <name evidence="3" type="ORF">B1B_18946</name>
</gene>
<feature type="region of interest" description="Disordered" evidence="1">
    <location>
        <begin position="125"/>
        <end position="146"/>
    </location>
</feature>
<name>T0ZHK0_9ZZZZ</name>
<organism evidence="3">
    <name type="scientific">mine drainage metagenome</name>
    <dbReference type="NCBI Taxonomy" id="410659"/>
    <lineage>
        <taxon>unclassified sequences</taxon>
        <taxon>metagenomes</taxon>
        <taxon>ecological metagenomes</taxon>
    </lineage>
</organism>
<dbReference type="InterPro" id="IPR002871">
    <property type="entry name" value="NIF_FeS_clus_asmbl_NifU_N"/>
</dbReference>
<evidence type="ECO:0000259" key="2">
    <source>
        <dbReference type="Pfam" id="PF01592"/>
    </source>
</evidence>
<dbReference type="AlphaFoldDB" id="T0ZHK0"/>
<evidence type="ECO:0000313" key="3">
    <source>
        <dbReference type="EMBL" id="EQD28229.1"/>
    </source>
</evidence>
<dbReference type="NCBIfam" id="TIGR01994">
    <property type="entry name" value="SUF_scaf_2"/>
    <property type="match status" value="1"/>
</dbReference>
<proteinExistence type="predicted"/>
<dbReference type="Pfam" id="PF01592">
    <property type="entry name" value="NifU_N"/>
    <property type="match status" value="1"/>
</dbReference>
<accession>T0ZHK0</accession>
<dbReference type="GO" id="GO:0051536">
    <property type="term" value="F:iron-sulfur cluster binding"/>
    <property type="evidence" value="ECO:0007669"/>
    <property type="project" value="InterPro"/>
</dbReference>
<evidence type="ECO:0000256" key="1">
    <source>
        <dbReference type="SAM" id="MobiDB-lite"/>
    </source>
</evidence>
<dbReference type="GO" id="GO:0005506">
    <property type="term" value="F:iron ion binding"/>
    <property type="evidence" value="ECO:0007669"/>
    <property type="project" value="InterPro"/>
</dbReference>
<dbReference type="Gene3D" id="3.90.1010.10">
    <property type="match status" value="1"/>
</dbReference>
<protein>
    <submittedName>
        <fullName evidence="3">SUF system FeS assembly protein, NifU family</fullName>
    </submittedName>
</protein>
<feature type="domain" description="NIF system FeS cluster assembly NifU N-terminal" evidence="2">
    <location>
        <begin position="5"/>
        <end position="122"/>
    </location>
</feature>
<dbReference type="GO" id="GO:0016226">
    <property type="term" value="P:iron-sulfur cluster assembly"/>
    <property type="evidence" value="ECO:0007669"/>
    <property type="project" value="InterPro"/>
</dbReference>
<reference evidence="3" key="1">
    <citation type="submission" date="2013-08" db="EMBL/GenBank/DDBJ databases">
        <authorList>
            <person name="Mendez C."/>
            <person name="Richter M."/>
            <person name="Ferrer M."/>
            <person name="Sanchez J."/>
        </authorList>
    </citation>
    <scope>NUCLEOTIDE SEQUENCE</scope>
</reference>
<comment type="caution">
    <text evidence="3">The sequence shown here is derived from an EMBL/GenBank/DDBJ whole genome shotgun (WGS) entry which is preliminary data.</text>
</comment>